<accession>A0AAD5BZT6</accession>
<sequence length="119" mass="14509">MYCKRVRDIQQRVKARPIEIRVLIKWMPLVKRNGVAKKNNELCYLFDVRALQIGAIYHIQYSHFNRVAQKNPEEYNISFKHFIMEFSLLIYRGHYKNQFSFSCQRIAIRIAYNCCFYYQ</sequence>
<evidence type="ECO:0000313" key="2">
    <source>
        <dbReference type="Proteomes" id="UP001206925"/>
    </source>
</evidence>
<dbReference type="EMBL" id="JAMZMK010010209">
    <property type="protein sequence ID" value="KAI7732517.1"/>
    <property type="molecule type" value="Genomic_DNA"/>
</dbReference>
<keyword evidence="2" id="KW-1185">Reference proteome</keyword>
<organism evidence="1 2">
    <name type="scientific">Ambrosia artemisiifolia</name>
    <name type="common">Common ragweed</name>
    <dbReference type="NCBI Taxonomy" id="4212"/>
    <lineage>
        <taxon>Eukaryota</taxon>
        <taxon>Viridiplantae</taxon>
        <taxon>Streptophyta</taxon>
        <taxon>Embryophyta</taxon>
        <taxon>Tracheophyta</taxon>
        <taxon>Spermatophyta</taxon>
        <taxon>Magnoliopsida</taxon>
        <taxon>eudicotyledons</taxon>
        <taxon>Gunneridae</taxon>
        <taxon>Pentapetalae</taxon>
        <taxon>asterids</taxon>
        <taxon>campanulids</taxon>
        <taxon>Asterales</taxon>
        <taxon>Asteraceae</taxon>
        <taxon>Asteroideae</taxon>
        <taxon>Heliantheae alliance</taxon>
        <taxon>Heliantheae</taxon>
        <taxon>Ambrosia</taxon>
    </lineage>
</organism>
<dbReference type="Proteomes" id="UP001206925">
    <property type="component" value="Unassembled WGS sequence"/>
</dbReference>
<reference evidence="1" key="1">
    <citation type="submission" date="2022-06" db="EMBL/GenBank/DDBJ databases">
        <title>Uncovering the hologenomic basis of an extraordinary plant invasion.</title>
        <authorList>
            <person name="Bieker V.C."/>
            <person name="Martin M.D."/>
            <person name="Gilbert T."/>
            <person name="Hodgins K."/>
            <person name="Battlay P."/>
            <person name="Petersen B."/>
            <person name="Wilson J."/>
        </authorList>
    </citation>
    <scope>NUCLEOTIDE SEQUENCE</scope>
    <source>
        <strain evidence="1">AA19_3_7</strain>
        <tissue evidence="1">Leaf</tissue>
    </source>
</reference>
<name>A0AAD5BZT6_AMBAR</name>
<comment type="caution">
    <text evidence="1">The sequence shown here is derived from an EMBL/GenBank/DDBJ whole genome shotgun (WGS) entry which is preliminary data.</text>
</comment>
<protein>
    <submittedName>
        <fullName evidence="1">Uncharacterized protein</fullName>
    </submittedName>
</protein>
<proteinExistence type="predicted"/>
<evidence type="ECO:0000313" key="1">
    <source>
        <dbReference type="EMBL" id="KAI7732517.1"/>
    </source>
</evidence>
<dbReference type="AlphaFoldDB" id="A0AAD5BZT6"/>
<gene>
    <name evidence="1" type="ORF">M8C21_012617</name>
</gene>